<dbReference type="Proteomes" id="UP000646308">
    <property type="component" value="Unassembled WGS sequence"/>
</dbReference>
<reference evidence="1" key="1">
    <citation type="submission" date="2019-11" db="EMBL/GenBank/DDBJ databases">
        <title>Whole genome comparisons of Staphylococcus agnetis isolates from cattle and chickens.</title>
        <authorList>
            <person name="Rhoads D."/>
            <person name="Shwani A."/>
            <person name="Adkins P."/>
            <person name="Calcutt M."/>
            <person name="Middleton J."/>
        </authorList>
    </citation>
    <scope>NUCLEOTIDE SEQUENCE</scope>
    <source>
        <strain evidence="1">1387</strain>
    </source>
</reference>
<evidence type="ECO:0000313" key="1">
    <source>
        <dbReference type="EMBL" id="NJI02129.1"/>
    </source>
</evidence>
<protein>
    <submittedName>
        <fullName evidence="1">Uncharacterized protein</fullName>
    </submittedName>
</protein>
<name>A0AAW9YSY4_9STAP</name>
<evidence type="ECO:0000313" key="2">
    <source>
        <dbReference type="Proteomes" id="UP000646308"/>
    </source>
</evidence>
<dbReference type="AlphaFoldDB" id="A0AAW9YSY4"/>
<comment type="caution">
    <text evidence="1">The sequence shown here is derived from an EMBL/GenBank/DDBJ whole genome shotgun (WGS) entry which is preliminary data.</text>
</comment>
<dbReference type="RefSeq" id="WP_167697015.1">
    <property type="nucleotide sequence ID" value="NZ_WMFL01000060.1"/>
</dbReference>
<gene>
    <name evidence="1" type="ORF">GLV84_04550</name>
</gene>
<proteinExistence type="predicted"/>
<dbReference type="EMBL" id="WMFL01000060">
    <property type="protein sequence ID" value="NJI02129.1"/>
    <property type="molecule type" value="Genomic_DNA"/>
</dbReference>
<organism evidence="1 2">
    <name type="scientific">Staphylococcus agnetis</name>
    <dbReference type="NCBI Taxonomy" id="985762"/>
    <lineage>
        <taxon>Bacteria</taxon>
        <taxon>Bacillati</taxon>
        <taxon>Bacillota</taxon>
        <taxon>Bacilli</taxon>
        <taxon>Bacillales</taxon>
        <taxon>Staphylococcaceae</taxon>
        <taxon>Staphylococcus</taxon>
    </lineage>
</organism>
<sequence length="99" mass="11146">MDFFTSETLAPYALNLKLTDSMLEYIAARMNSGEKLSLMQIALEIQNRFKNETTKKLTPKGRPIIYSDVCLLCLGLSQDGHGQMLEVNLKDCVFIANLD</sequence>
<accession>A0AAW9YSY4</accession>